<comment type="caution">
    <text evidence="2">The sequence shown here is derived from an EMBL/GenBank/DDBJ whole genome shotgun (WGS) entry which is preliminary data.</text>
</comment>
<dbReference type="EMBL" id="JAOB01000054">
    <property type="protein sequence ID" value="EUA32534.1"/>
    <property type="molecule type" value="Genomic_DNA"/>
</dbReference>
<proteinExistence type="predicted"/>
<accession>X8ALQ4</accession>
<organism evidence="2">
    <name type="scientific">Mycobacterium xenopi 4042</name>
    <dbReference type="NCBI Taxonomy" id="1299334"/>
    <lineage>
        <taxon>Bacteria</taxon>
        <taxon>Bacillati</taxon>
        <taxon>Actinomycetota</taxon>
        <taxon>Actinomycetes</taxon>
        <taxon>Mycobacteriales</taxon>
        <taxon>Mycobacteriaceae</taxon>
        <taxon>Mycobacterium</taxon>
    </lineage>
</organism>
<gene>
    <name evidence="2" type="ORF">I553_3533</name>
</gene>
<protein>
    <submittedName>
        <fullName evidence="2">Uncharacterized protein</fullName>
    </submittedName>
</protein>
<dbReference type="PATRIC" id="fig|1299334.3.peg.5657"/>
<reference evidence="2" key="1">
    <citation type="submission" date="2014-01" db="EMBL/GenBank/DDBJ databases">
        <authorList>
            <person name="Brown-Elliot B."/>
            <person name="Wallace R."/>
            <person name="Lenaerts A."/>
            <person name="Ordway D."/>
            <person name="DeGroote M.A."/>
            <person name="Parker T."/>
            <person name="Sizemore C."/>
            <person name="Tallon L.J."/>
            <person name="Sadzewicz L.K."/>
            <person name="Sengamalay N."/>
            <person name="Fraser C.M."/>
            <person name="Hine E."/>
            <person name="Shefchek K.A."/>
            <person name="Das S.P."/>
            <person name="Tettelin H."/>
        </authorList>
    </citation>
    <scope>NUCLEOTIDE SEQUENCE [LARGE SCALE GENOMIC DNA]</scope>
    <source>
        <strain evidence="2">4042</strain>
    </source>
</reference>
<dbReference type="AlphaFoldDB" id="X8ALQ4"/>
<name>X8ALQ4_MYCXE</name>
<evidence type="ECO:0000256" key="1">
    <source>
        <dbReference type="SAM" id="MobiDB-lite"/>
    </source>
</evidence>
<feature type="region of interest" description="Disordered" evidence="1">
    <location>
        <begin position="39"/>
        <end position="132"/>
    </location>
</feature>
<sequence>MRPWYHHRRTDGPRRPGAAEIHVRAQQGRYLWLLANGGGVDVTTTTSATQQQASSASSSPQPATSTSIPQEGLSATSPHPTREPNPPRRAALGACAVAPGDPGRRRNDNPTITTAASDDALSRRILRPTNRP</sequence>
<evidence type="ECO:0000313" key="2">
    <source>
        <dbReference type="EMBL" id="EUA32534.1"/>
    </source>
</evidence>
<feature type="compositionally biased region" description="Low complexity" evidence="1">
    <location>
        <begin position="43"/>
        <end position="67"/>
    </location>
</feature>